<feature type="domain" description="BLOC-2 complex member HPS3 C-terminal" evidence="2">
    <location>
        <begin position="104"/>
        <end position="140"/>
    </location>
</feature>
<dbReference type="Pfam" id="PF14763">
    <property type="entry name" value="HPS3_C"/>
    <property type="match status" value="2"/>
</dbReference>
<accession>A0A9Q1G422</accession>
<feature type="domain" description="BLOC-2 complex member HPS3 C-terminal" evidence="2">
    <location>
        <begin position="161"/>
        <end position="252"/>
    </location>
</feature>
<dbReference type="OrthoDB" id="10255480at2759"/>
<dbReference type="EMBL" id="JAINUF010000002">
    <property type="protein sequence ID" value="KAJ8374360.1"/>
    <property type="molecule type" value="Genomic_DNA"/>
</dbReference>
<feature type="domain" description="BLOC-2 complex member HPS3 N-terminal" evidence="1">
    <location>
        <begin position="21"/>
        <end position="72"/>
    </location>
</feature>
<dbReference type="Proteomes" id="UP001152622">
    <property type="component" value="Chromosome 2"/>
</dbReference>
<dbReference type="PANTHER" id="PTHR28633">
    <property type="entry name" value="HERMANSKY-PUDLAK SYNDROME 3 PROTEIN"/>
    <property type="match status" value="1"/>
</dbReference>
<proteinExistence type="predicted"/>
<feature type="non-terminal residue" evidence="3">
    <location>
        <position position="256"/>
    </location>
</feature>
<gene>
    <name evidence="3" type="ORF">SKAU_G00049400</name>
</gene>
<dbReference type="Pfam" id="PF14761">
    <property type="entry name" value="HPS3_N"/>
    <property type="match status" value="1"/>
</dbReference>
<organism evidence="3 4">
    <name type="scientific">Synaphobranchus kaupii</name>
    <name type="common">Kaup's arrowtooth eel</name>
    <dbReference type="NCBI Taxonomy" id="118154"/>
    <lineage>
        <taxon>Eukaryota</taxon>
        <taxon>Metazoa</taxon>
        <taxon>Chordata</taxon>
        <taxon>Craniata</taxon>
        <taxon>Vertebrata</taxon>
        <taxon>Euteleostomi</taxon>
        <taxon>Actinopterygii</taxon>
        <taxon>Neopterygii</taxon>
        <taxon>Teleostei</taxon>
        <taxon>Anguilliformes</taxon>
        <taxon>Synaphobranchidae</taxon>
        <taxon>Synaphobranchus</taxon>
    </lineage>
</organism>
<dbReference type="GO" id="GO:0005737">
    <property type="term" value="C:cytoplasm"/>
    <property type="evidence" value="ECO:0007669"/>
    <property type="project" value="TreeGrafter"/>
</dbReference>
<reference evidence="3" key="1">
    <citation type="journal article" date="2023" name="Science">
        <title>Genome structures resolve the early diversification of teleost fishes.</title>
        <authorList>
            <person name="Parey E."/>
            <person name="Louis A."/>
            <person name="Montfort J."/>
            <person name="Bouchez O."/>
            <person name="Roques C."/>
            <person name="Iampietro C."/>
            <person name="Lluch J."/>
            <person name="Castinel A."/>
            <person name="Donnadieu C."/>
            <person name="Desvignes T."/>
            <person name="Floi Bucao C."/>
            <person name="Jouanno E."/>
            <person name="Wen M."/>
            <person name="Mejri S."/>
            <person name="Dirks R."/>
            <person name="Jansen H."/>
            <person name="Henkel C."/>
            <person name="Chen W.J."/>
            <person name="Zahm M."/>
            <person name="Cabau C."/>
            <person name="Klopp C."/>
            <person name="Thompson A.W."/>
            <person name="Robinson-Rechavi M."/>
            <person name="Braasch I."/>
            <person name="Lecointre G."/>
            <person name="Bobe J."/>
            <person name="Postlethwait J.H."/>
            <person name="Berthelot C."/>
            <person name="Roest Crollius H."/>
            <person name="Guiguen Y."/>
        </authorList>
    </citation>
    <scope>NUCLEOTIDE SEQUENCE</scope>
    <source>
        <strain evidence="3">WJC10195</strain>
    </source>
</reference>
<evidence type="ECO:0000313" key="4">
    <source>
        <dbReference type="Proteomes" id="UP001152622"/>
    </source>
</evidence>
<evidence type="ECO:0000313" key="3">
    <source>
        <dbReference type="EMBL" id="KAJ8374360.1"/>
    </source>
</evidence>
<sequence>MCKCKCDCVVTFLTDNRRDVHRDPDDFIMFQRNQELLGVEAKDCGVSVSLECTGMENEARDSLGVTYVLYRCSRCMASSRSPNCCFMAGGRAWSPRHWPVTCGTHRKGLLVAAVVALDENSKVRLEEADVFFQELCRDGAEVQDGAGAEGGAEAGGGAGAQIGPQLLVDFWEALLVASSQDPIIQELLFRLTSVYIDRVAQSNQGVKPLKTAEDLVNSCCHYGTLFPWVSVLTPAQLNVTPGNQEDLEKLQVRLLY</sequence>
<evidence type="ECO:0000259" key="1">
    <source>
        <dbReference type="Pfam" id="PF14761"/>
    </source>
</evidence>
<evidence type="ECO:0000259" key="2">
    <source>
        <dbReference type="Pfam" id="PF14763"/>
    </source>
</evidence>
<protein>
    <submittedName>
        <fullName evidence="3">Uncharacterized protein</fullName>
    </submittedName>
</protein>
<keyword evidence="4" id="KW-1185">Reference proteome</keyword>
<name>A0A9Q1G422_SYNKA</name>
<dbReference type="InterPro" id="IPR029438">
    <property type="entry name" value="HPS3_C"/>
</dbReference>
<dbReference type="AlphaFoldDB" id="A0A9Q1G422"/>
<comment type="caution">
    <text evidence="3">The sequence shown here is derived from an EMBL/GenBank/DDBJ whole genome shotgun (WGS) entry which is preliminary data.</text>
</comment>
<dbReference type="InterPro" id="IPR029437">
    <property type="entry name" value="HPS3_N"/>
</dbReference>
<dbReference type="PANTHER" id="PTHR28633:SF1">
    <property type="entry name" value="BLOC-2 COMPLEX MEMBER HPS3"/>
    <property type="match status" value="1"/>
</dbReference>
<dbReference type="InterPro" id="IPR017216">
    <property type="entry name" value="HPS3"/>
</dbReference>